<sequence length="304" mass="32173">MEMRASLLRAIALLCGLWAGVMAIPSQAGEQGLITAGGTLTDIIFALQAEQVLVATDSSSTSPQQATTLPQVGYYRDLSSEGVLSFAPQRLWVLEGGGSDKSLQQIEQAGVSVTHFAKPRSVEGLYQLIRQLASRLNASDRAESLIRELQQQLSGIEPGKPHKALFVLQASARGVVSAGSETVPQLLFDYNGLQNIITHKGFKAVSIEHLVMQQPELLVAPAHSVAAAGGKQAFCQQPALRLLAAAKHCRLLVMDSLLALGMTTRLPQAISQLASFASGLPAAETAVLNSLAMPGKKAVYAGIR</sequence>
<dbReference type="Pfam" id="PF01497">
    <property type="entry name" value="Peripla_BP_2"/>
    <property type="match status" value="1"/>
</dbReference>
<dbReference type="EMBL" id="BMGJ01000004">
    <property type="protein sequence ID" value="GGD59544.1"/>
    <property type="molecule type" value="Genomic_DNA"/>
</dbReference>
<organism evidence="2 3">
    <name type="scientific">Lacimicrobium alkaliphilum</name>
    <dbReference type="NCBI Taxonomy" id="1526571"/>
    <lineage>
        <taxon>Bacteria</taxon>
        <taxon>Pseudomonadati</taxon>
        <taxon>Pseudomonadota</taxon>
        <taxon>Gammaproteobacteria</taxon>
        <taxon>Alteromonadales</taxon>
        <taxon>Alteromonadaceae</taxon>
        <taxon>Lacimicrobium</taxon>
    </lineage>
</organism>
<protein>
    <submittedName>
        <fullName evidence="2">Hemin ABC transporter substrate-binding protein</fullName>
    </submittedName>
</protein>
<feature type="domain" description="Fe/B12 periplasmic-binding" evidence="1">
    <location>
        <begin position="32"/>
        <end position="284"/>
    </location>
</feature>
<evidence type="ECO:0000313" key="2">
    <source>
        <dbReference type="EMBL" id="GGD59544.1"/>
    </source>
</evidence>
<dbReference type="InterPro" id="IPR002491">
    <property type="entry name" value="ABC_transptr_periplasmic_BD"/>
</dbReference>
<gene>
    <name evidence="2" type="ORF">GCM10011357_13530</name>
</gene>
<evidence type="ECO:0000313" key="3">
    <source>
        <dbReference type="Proteomes" id="UP000614272"/>
    </source>
</evidence>
<accession>A0ABQ1R630</accession>
<reference evidence="3" key="1">
    <citation type="journal article" date="2019" name="Int. J. Syst. Evol. Microbiol.">
        <title>The Global Catalogue of Microorganisms (GCM) 10K type strain sequencing project: providing services to taxonomists for standard genome sequencing and annotation.</title>
        <authorList>
            <consortium name="The Broad Institute Genomics Platform"/>
            <consortium name="The Broad Institute Genome Sequencing Center for Infectious Disease"/>
            <person name="Wu L."/>
            <person name="Ma J."/>
        </authorList>
    </citation>
    <scope>NUCLEOTIDE SEQUENCE [LARGE SCALE GENOMIC DNA]</scope>
    <source>
        <strain evidence="3">CGMCC 1.12923</strain>
    </source>
</reference>
<dbReference type="PROSITE" id="PS50983">
    <property type="entry name" value="FE_B12_PBP"/>
    <property type="match status" value="1"/>
</dbReference>
<dbReference type="SUPFAM" id="SSF53807">
    <property type="entry name" value="Helical backbone' metal receptor"/>
    <property type="match status" value="1"/>
</dbReference>
<comment type="caution">
    <text evidence="2">The sequence shown here is derived from an EMBL/GenBank/DDBJ whole genome shotgun (WGS) entry which is preliminary data.</text>
</comment>
<name>A0ABQ1R630_9ALTE</name>
<dbReference type="RefSeq" id="WP_229748079.1">
    <property type="nucleotide sequence ID" value="NZ_BMGJ01000004.1"/>
</dbReference>
<dbReference type="Proteomes" id="UP000614272">
    <property type="component" value="Unassembled WGS sequence"/>
</dbReference>
<proteinExistence type="predicted"/>
<evidence type="ECO:0000259" key="1">
    <source>
        <dbReference type="PROSITE" id="PS50983"/>
    </source>
</evidence>
<dbReference type="PANTHER" id="PTHR30535:SF4">
    <property type="entry name" value="HEMIN-BINDING PERIPLASMIC PROTEIN HMUT"/>
    <property type="match status" value="1"/>
</dbReference>
<dbReference type="InterPro" id="IPR050902">
    <property type="entry name" value="ABC_Transporter_SBP"/>
</dbReference>
<dbReference type="PANTHER" id="PTHR30535">
    <property type="entry name" value="VITAMIN B12-BINDING PROTEIN"/>
    <property type="match status" value="1"/>
</dbReference>
<keyword evidence="3" id="KW-1185">Reference proteome</keyword>
<dbReference type="Gene3D" id="3.40.50.1980">
    <property type="entry name" value="Nitrogenase molybdenum iron protein domain"/>
    <property type="match status" value="2"/>
</dbReference>